<protein>
    <recommendedName>
        <fullName evidence="2">adenosylhomocysteine nucleosidase</fullName>
        <ecNumber evidence="2">3.2.2.9</ecNumber>
    </recommendedName>
</protein>
<keyword evidence="5" id="KW-0486">Methionine biosynthesis</keyword>
<proteinExistence type="predicted"/>
<dbReference type="PANTHER" id="PTHR46832:SF1">
    <property type="entry name" value="5'-METHYLTHIOADENOSINE_S-ADENOSYLHOMOCYSTEINE NUCLEOSIDASE"/>
    <property type="match status" value="1"/>
</dbReference>
<keyword evidence="8" id="KW-1185">Reference proteome</keyword>
<dbReference type="NCBIfam" id="NF004079">
    <property type="entry name" value="PRK05584.1"/>
    <property type="match status" value="1"/>
</dbReference>
<dbReference type="GO" id="GO:0008930">
    <property type="term" value="F:methylthioadenosine nucleosidase activity"/>
    <property type="evidence" value="ECO:0007669"/>
    <property type="project" value="InterPro"/>
</dbReference>
<evidence type="ECO:0000256" key="2">
    <source>
        <dbReference type="ARBA" id="ARBA00011974"/>
    </source>
</evidence>
<dbReference type="GO" id="GO:0005829">
    <property type="term" value="C:cytosol"/>
    <property type="evidence" value="ECO:0007669"/>
    <property type="project" value="TreeGrafter"/>
</dbReference>
<dbReference type="GO" id="GO:0019284">
    <property type="term" value="P:L-methionine salvage from S-adenosylmethionine"/>
    <property type="evidence" value="ECO:0007669"/>
    <property type="project" value="TreeGrafter"/>
</dbReference>
<dbReference type="NCBIfam" id="TIGR01704">
    <property type="entry name" value="MTA_SAH-Nsdase"/>
    <property type="match status" value="1"/>
</dbReference>
<keyword evidence="7" id="KW-0326">Glycosidase</keyword>
<reference evidence="7 8" key="1">
    <citation type="submission" date="2020-07" db="EMBL/GenBank/DDBJ databases">
        <title>Genomic Encyclopedia of Archaeal and Bacterial Type Strains, Phase II (KMG-II): from individual species to whole genera.</title>
        <authorList>
            <person name="Goeker M."/>
        </authorList>
    </citation>
    <scope>NUCLEOTIDE SEQUENCE [LARGE SCALE GENOMIC DNA]</scope>
    <source>
        <strain evidence="7 8">DSM 21226</strain>
    </source>
</reference>
<evidence type="ECO:0000256" key="5">
    <source>
        <dbReference type="ARBA" id="ARBA00023167"/>
    </source>
</evidence>
<keyword evidence="3" id="KW-0028">Amino-acid biosynthesis</keyword>
<dbReference type="InterPro" id="IPR010049">
    <property type="entry name" value="MTA_SAH_Nsdase"/>
</dbReference>
<dbReference type="PANTHER" id="PTHR46832">
    <property type="entry name" value="5'-METHYLTHIOADENOSINE/S-ADENOSYLHOMOCYSTEINE NUCLEOSIDASE"/>
    <property type="match status" value="1"/>
</dbReference>
<organism evidence="7 8">
    <name type="scientific">Sphaerotilus montanus</name>
    <dbReference type="NCBI Taxonomy" id="522889"/>
    <lineage>
        <taxon>Bacteria</taxon>
        <taxon>Pseudomonadati</taxon>
        <taxon>Pseudomonadota</taxon>
        <taxon>Betaproteobacteria</taxon>
        <taxon>Burkholderiales</taxon>
        <taxon>Sphaerotilaceae</taxon>
        <taxon>Sphaerotilus</taxon>
    </lineage>
</organism>
<accession>A0A7Y9QVY6</accession>
<dbReference type="AlphaFoldDB" id="A0A7Y9QVY6"/>
<dbReference type="GO" id="GO:0019509">
    <property type="term" value="P:L-methionine salvage from methylthioadenosine"/>
    <property type="evidence" value="ECO:0007669"/>
    <property type="project" value="UniProtKB-UniPathway"/>
</dbReference>
<dbReference type="Pfam" id="PF01048">
    <property type="entry name" value="PNP_UDP_1"/>
    <property type="match status" value="1"/>
</dbReference>
<dbReference type="SUPFAM" id="SSF53167">
    <property type="entry name" value="Purine and uridine phosphorylases"/>
    <property type="match status" value="1"/>
</dbReference>
<dbReference type="InterPro" id="IPR035994">
    <property type="entry name" value="Nucleoside_phosphorylase_sf"/>
</dbReference>
<keyword evidence="4 7" id="KW-0378">Hydrolase</keyword>
<dbReference type="InterPro" id="IPR000845">
    <property type="entry name" value="Nucleoside_phosphorylase_d"/>
</dbReference>
<evidence type="ECO:0000259" key="6">
    <source>
        <dbReference type="Pfam" id="PF01048"/>
    </source>
</evidence>
<dbReference type="Proteomes" id="UP000518288">
    <property type="component" value="Unassembled WGS sequence"/>
</dbReference>
<dbReference type="Gene3D" id="3.40.50.1580">
    <property type="entry name" value="Nucleoside phosphorylase domain"/>
    <property type="match status" value="1"/>
</dbReference>
<sequence length="258" mass="26394">MSADLAAAVRPVAIVSAMAEELAALLAEARDVTVQTHAGRRFHVGTLHGAPVVLVLCGIGKVAAALTTTLLAERYAPQSLVFTGVAGGLGDGVRVGDVVVAEALLQHDMDASPLFPRFEVPLTGRSRFGADAALTAALAEAATAVLGTPGHCGPDAQALGVTAPALHRGLVISGDRFVSAAAECGALRQALPEALAVEMEGAALAQVCHDLGLPFAVLRTISDRADDSAHVDFLRFIDAVAAHASAAIVGHWLRDGRR</sequence>
<feature type="domain" description="Nucleoside phosphorylase" evidence="6">
    <location>
        <begin position="11"/>
        <end position="249"/>
    </location>
</feature>
<evidence type="ECO:0000256" key="3">
    <source>
        <dbReference type="ARBA" id="ARBA00022605"/>
    </source>
</evidence>
<evidence type="ECO:0000313" key="8">
    <source>
        <dbReference type="Proteomes" id="UP000518288"/>
    </source>
</evidence>
<evidence type="ECO:0000256" key="4">
    <source>
        <dbReference type="ARBA" id="ARBA00022801"/>
    </source>
</evidence>
<dbReference type="UniPathway" id="UPA00904">
    <property type="reaction ID" value="UER00871"/>
</dbReference>
<dbReference type="CDD" id="cd09008">
    <property type="entry name" value="MTAN"/>
    <property type="match status" value="1"/>
</dbReference>
<comment type="pathway">
    <text evidence="1">Amino-acid biosynthesis; L-methionine biosynthesis via salvage pathway; S-methyl-5-thio-alpha-D-ribose 1-phosphate from S-methyl-5'-thioadenosine (hydrolase route): step 1/2.</text>
</comment>
<dbReference type="EC" id="3.2.2.9" evidence="2"/>
<dbReference type="GO" id="GO:0008782">
    <property type="term" value="F:adenosylhomocysteine nucleosidase activity"/>
    <property type="evidence" value="ECO:0007669"/>
    <property type="project" value="UniProtKB-EC"/>
</dbReference>
<name>A0A7Y9QVY6_9BURK</name>
<evidence type="ECO:0000313" key="7">
    <source>
        <dbReference type="EMBL" id="NYG32463.1"/>
    </source>
</evidence>
<evidence type="ECO:0000256" key="1">
    <source>
        <dbReference type="ARBA" id="ARBA00004945"/>
    </source>
</evidence>
<dbReference type="GO" id="GO:0009164">
    <property type="term" value="P:nucleoside catabolic process"/>
    <property type="evidence" value="ECO:0007669"/>
    <property type="project" value="InterPro"/>
</dbReference>
<dbReference type="EMBL" id="JACCFH010000001">
    <property type="protein sequence ID" value="NYG32463.1"/>
    <property type="molecule type" value="Genomic_DNA"/>
</dbReference>
<gene>
    <name evidence="7" type="ORF">BDD16_001449</name>
</gene>
<comment type="caution">
    <text evidence="7">The sequence shown here is derived from an EMBL/GenBank/DDBJ whole genome shotgun (WGS) entry which is preliminary data.</text>
</comment>